<keyword evidence="10" id="KW-0804">Transcription</keyword>
<keyword evidence="6" id="KW-0223">Dioxygenase</keyword>
<evidence type="ECO:0000256" key="10">
    <source>
        <dbReference type="ARBA" id="ARBA00023163"/>
    </source>
</evidence>
<protein>
    <recommendedName>
        <fullName evidence="19">Lysine-specific demethylase REF6</fullName>
    </recommendedName>
</protein>
<dbReference type="SMART" id="SM00545">
    <property type="entry name" value="JmjN"/>
    <property type="match status" value="1"/>
</dbReference>
<evidence type="ECO:0000313" key="17">
    <source>
        <dbReference type="EMBL" id="WVZ67754.1"/>
    </source>
</evidence>
<dbReference type="InterPro" id="IPR013087">
    <property type="entry name" value="Znf_C2H2_type"/>
</dbReference>
<evidence type="ECO:0008006" key="19">
    <source>
        <dbReference type="Google" id="ProtNLM"/>
    </source>
</evidence>
<feature type="region of interest" description="Disordered" evidence="13">
    <location>
        <begin position="652"/>
        <end position="716"/>
    </location>
</feature>
<dbReference type="GO" id="GO:0000785">
    <property type="term" value="C:chromatin"/>
    <property type="evidence" value="ECO:0007669"/>
    <property type="project" value="TreeGrafter"/>
</dbReference>
<evidence type="ECO:0000256" key="3">
    <source>
        <dbReference type="ARBA" id="ARBA00022771"/>
    </source>
</evidence>
<dbReference type="InterPro" id="IPR003347">
    <property type="entry name" value="JmjC_dom"/>
</dbReference>
<dbReference type="SUPFAM" id="SSF57667">
    <property type="entry name" value="beta-beta-alpha zinc fingers"/>
    <property type="match status" value="1"/>
</dbReference>
<keyword evidence="2" id="KW-0677">Repeat</keyword>
<dbReference type="InterPro" id="IPR003349">
    <property type="entry name" value="JmjN"/>
</dbReference>
<evidence type="ECO:0000256" key="5">
    <source>
        <dbReference type="ARBA" id="ARBA00022853"/>
    </source>
</evidence>
<evidence type="ECO:0000256" key="2">
    <source>
        <dbReference type="ARBA" id="ARBA00022737"/>
    </source>
</evidence>
<evidence type="ECO:0000256" key="8">
    <source>
        <dbReference type="ARBA" id="ARBA00023004"/>
    </source>
</evidence>
<dbReference type="EMBL" id="CP144748">
    <property type="protein sequence ID" value="WVZ67754.1"/>
    <property type="molecule type" value="Genomic_DNA"/>
</dbReference>
<sequence>MPAAMPSSQGELVPPWLKSLPLAPEFRPTAAEFADPIAYLLKIEPAAAPFGICKIIPPLPPPPKRTTLANLSRSFAALHPGDPTPTFPTRHQQLGLCPRRPRPALMPVWLSSQRYTLPKFEARAGASRKALLARLNVPPSKQLSPLDVEALFWRSSADRPVAVEYASDMPGSGYAPCAGRPTQLPAANVGETAWNMRGVARSPASLLRFMREEVPGVTSPMLYVAMMFSWFAWHVEDHDLHSLNYMHFGAPKTWYGVPGDAALAFEEVVRVHGYGGEVNALETFAMLGDKTTVMSPEVLVGSGIPCCRLVQNAGEFVVTFPGSYHCGFSHGFNCGEASNIATPEWLRVAKGAAVRRASINRPPMVSHYQLLYELALSICLRDPSSGAMEPRSCRLKEKKKGEGEQLVKKIFVRNVIEDNKLLSHFLCDGSSCIILPTSANDGSVLSTLLSKSQSTTKSRILDAQCSNTEAPKDPGSLPMNGAFGENKELLSSEELSLSGSGKKFPPTTCLHDCTNMSSSSNAHNAESDKGGINRASGLLDQGFLSCVTCGILSFSCVAVIKPTDCAAKWLMSADSSLINNQLSGSGESHLIDALRSTRTSDGILRSDFEMNGDRIISDAAALNRSSALDLLASAYGDLSDSDEDVVNKNNQVSNVSNELVTHTTKSQHRTSSNADCDGTNVSSSSKEHGPSSQSSQCLSNTNTLNAPKGVRTRNKDQLKMILSEGFQSKGMYSEMQNKVQCEPSSSNKTSMEPLRGTDYHASHNSSTTYMNGNRNSLTMEDNLATSIVKPDKDSSRMHVFCLEHAIEVEQQLKTIGGAHIFLLCCPEYPKIEVEARLLAEEMEVEYDWKDIPFKEASIKDREKIQEVVQDEETIPTNSDWAVKLGINLYYSANLAKSPLYSKQLPYNRVIYKAFGCSSPNNSPVKLKTYARRQGREKKIVMAGRWCGKVWMSNQVHPYLAHRIKSDEPKEIDVIFSSNQKSNTEPVENSSREAASTRKSSRVTIEGKTSNREKEPSEKANAKKPKLTENDDSKTLEGNAEASIKKSNCRTVLEKKRKEKQPVEKANNNKPENTEQVVLKALKGASEAASPSPVGMVVRSSSRIANRKSILKSKMEEEDNGPASDPKSKVEEDKDAHASHSRARSLSQKTKVGAKDQIKKTRGAKRKAPSPASVKDEEEQSSDVEGCSTTKQQLPLRKQKGKLEEKQQMEKTGERIRAPPSSPKHEEKYACNIEGCPMSFGTKQELSLHKRDICPVKGCLRKFFSHKYLLQHRKVHTDDRPLKCLWKGCDMAFKWPWARTEHMRVHTGDRPYVCPESGCGQTFRFVSDFSRHKRRTGHAAKKSKAKK</sequence>
<dbReference type="SUPFAM" id="SSF51197">
    <property type="entry name" value="Clavaminate synthase-like"/>
    <property type="match status" value="1"/>
</dbReference>
<feature type="compositionally biased region" description="Basic and acidic residues" evidence="13">
    <location>
        <begin position="1008"/>
        <end position="1034"/>
    </location>
</feature>
<organism evidence="17 18">
    <name type="scientific">Paspalum notatum var. saurae</name>
    <dbReference type="NCBI Taxonomy" id="547442"/>
    <lineage>
        <taxon>Eukaryota</taxon>
        <taxon>Viridiplantae</taxon>
        <taxon>Streptophyta</taxon>
        <taxon>Embryophyta</taxon>
        <taxon>Tracheophyta</taxon>
        <taxon>Spermatophyta</taxon>
        <taxon>Magnoliopsida</taxon>
        <taxon>Liliopsida</taxon>
        <taxon>Poales</taxon>
        <taxon>Poaceae</taxon>
        <taxon>PACMAD clade</taxon>
        <taxon>Panicoideae</taxon>
        <taxon>Andropogonodae</taxon>
        <taxon>Paspaleae</taxon>
        <taxon>Paspalinae</taxon>
        <taxon>Paspalum</taxon>
    </lineage>
</organism>
<feature type="compositionally biased region" description="Polar residues" evidence="13">
    <location>
        <begin position="1065"/>
        <end position="1075"/>
    </location>
</feature>
<evidence type="ECO:0000259" key="16">
    <source>
        <dbReference type="PROSITE" id="PS51184"/>
    </source>
</evidence>
<keyword evidence="9" id="KW-0805">Transcription regulation</keyword>
<dbReference type="PROSITE" id="PS50157">
    <property type="entry name" value="ZINC_FINGER_C2H2_2"/>
    <property type="match status" value="3"/>
</dbReference>
<dbReference type="SMART" id="SM00558">
    <property type="entry name" value="JmjC"/>
    <property type="match status" value="1"/>
</dbReference>
<dbReference type="PROSITE" id="PS51183">
    <property type="entry name" value="JMJN"/>
    <property type="match status" value="1"/>
</dbReference>
<evidence type="ECO:0000259" key="14">
    <source>
        <dbReference type="PROSITE" id="PS50157"/>
    </source>
</evidence>
<feature type="domain" description="C2H2-type" evidence="14">
    <location>
        <begin position="1251"/>
        <end position="1280"/>
    </location>
</feature>
<keyword evidence="11" id="KW-0539">Nucleus</keyword>
<evidence type="ECO:0000256" key="13">
    <source>
        <dbReference type="SAM" id="MobiDB-lite"/>
    </source>
</evidence>
<feature type="compositionally biased region" description="Basic and acidic residues" evidence="13">
    <location>
        <begin position="1125"/>
        <end position="1137"/>
    </location>
</feature>
<keyword evidence="8" id="KW-0408">Iron</keyword>
<feature type="domain" description="JmjC" evidence="16">
    <location>
        <begin position="191"/>
        <end position="357"/>
    </location>
</feature>
<feature type="compositionally biased region" description="Basic and acidic residues" evidence="13">
    <location>
        <begin position="1200"/>
        <end position="1225"/>
    </location>
</feature>
<evidence type="ECO:0000256" key="6">
    <source>
        <dbReference type="ARBA" id="ARBA00022964"/>
    </source>
</evidence>
<keyword evidence="18" id="KW-1185">Reference proteome</keyword>
<keyword evidence="4" id="KW-0862">Zinc</keyword>
<dbReference type="Pfam" id="PF02373">
    <property type="entry name" value="JmjC"/>
    <property type="match status" value="1"/>
</dbReference>
<proteinExistence type="predicted"/>
<dbReference type="GO" id="GO:0008270">
    <property type="term" value="F:zinc ion binding"/>
    <property type="evidence" value="ECO:0007669"/>
    <property type="project" value="UniProtKB-KW"/>
</dbReference>
<feature type="compositionally biased region" description="Polar residues" evidence="13">
    <location>
        <begin position="976"/>
        <end position="997"/>
    </location>
</feature>
<feature type="region of interest" description="Disordered" evidence="13">
    <location>
        <begin position="976"/>
        <end position="1225"/>
    </location>
</feature>
<name>A0AAQ3T683_PASNO</name>
<accession>A0AAQ3T683</accession>
<dbReference type="Gene3D" id="2.60.120.650">
    <property type="entry name" value="Cupin"/>
    <property type="match status" value="1"/>
</dbReference>
<keyword evidence="3 12" id="KW-0863">Zinc-finger</keyword>
<dbReference type="Proteomes" id="UP001341281">
    <property type="component" value="Chromosome 04"/>
</dbReference>
<reference evidence="17 18" key="1">
    <citation type="submission" date="2024-02" db="EMBL/GenBank/DDBJ databases">
        <title>High-quality chromosome-scale genome assembly of Pensacola bahiagrass (Paspalum notatum Flugge var. saurae).</title>
        <authorList>
            <person name="Vega J.M."/>
            <person name="Podio M."/>
            <person name="Orjuela J."/>
            <person name="Siena L.A."/>
            <person name="Pessino S.C."/>
            <person name="Combes M.C."/>
            <person name="Mariac C."/>
            <person name="Albertini E."/>
            <person name="Pupilli F."/>
            <person name="Ortiz J.P.A."/>
            <person name="Leblanc O."/>
        </authorList>
    </citation>
    <scope>NUCLEOTIDE SEQUENCE [LARGE SCALE GENOMIC DNA]</scope>
    <source>
        <strain evidence="17">R1</strain>
        <tissue evidence="17">Leaf</tissue>
    </source>
</reference>
<dbReference type="GO" id="GO:0034647">
    <property type="term" value="F:histone H3K4me/H3K4me2/H3K4me3 demethylase activity"/>
    <property type="evidence" value="ECO:0007669"/>
    <property type="project" value="TreeGrafter"/>
</dbReference>
<evidence type="ECO:0000256" key="11">
    <source>
        <dbReference type="ARBA" id="ARBA00023242"/>
    </source>
</evidence>
<feature type="domain" description="JmjN" evidence="15">
    <location>
        <begin position="23"/>
        <end position="64"/>
    </location>
</feature>
<dbReference type="FunFam" id="3.30.160.60:FF:000747">
    <property type="entry name" value="Probable lysine-specific demethylase ELF6"/>
    <property type="match status" value="1"/>
</dbReference>
<dbReference type="PANTHER" id="PTHR10694:SF38">
    <property type="entry name" value="LYSINE-SPECIFIC DEMETHYLASE REF6"/>
    <property type="match status" value="1"/>
</dbReference>
<dbReference type="InterPro" id="IPR036236">
    <property type="entry name" value="Znf_C2H2_sf"/>
</dbReference>
<evidence type="ECO:0000313" key="18">
    <source>
        <dbReference type="Proteomes" id="UP001341281"/>
    </source>
</evidence>
<dbReference type="PANTHER" id="PTHR10694">
    <property type="entry name" value="LYSINE-SPECIFIC DEMETHYLASE"/>
    <property type="match status" value="1"/>
</dbReference>
<feature type="compositionally biased region" description="Polar residues" evidence="13">
    <location>
        <begin position="658"/>
        <end position="705"/>
    </location>
</feature>
<evidence type="ECO:0000256" key="4">
    <source>
        <dbReference type="ARBA" id="ARBA00022833"/>
    </source>
</evidence>
<gene>
    <name evidence="17" type="ORF">U9M48_016794</name>
</gene>
<dbReference type="PROSITE" id="PS51184">
    <property type="entry name" value="JMJC"/>
    <property type="match status" value="1"/>
</dbReference>
<feature type="domain" description="C2H2-type" evidence="14">
    <location>
        <begin position="1281"/>
        <end position="1310"/>
    </location>
</feature>
<dbReference type="Gene3D" id="3.30.160.60">
    <property type="entry name" value="Classic Zinc Finger"/>
    <property type="match status" value="1"/>
</dbReference>
<keyword evidence="7" id="KW-0560">Oxidoreductase</keyword>
<dbReference type="Pfam" id="PF02375">
    <property type="entry name" value="JmjN"/>
    <property type="match status" value="1"/>
</dbReference>
<feature type="compositionally biased region" description="Basic and acidic residues" evidence="13">
    <location>
        <begin position="1051"/>
        <end position="1062"/>
    </location>
</feature>
<dbReference type="GO" id="GO:0005634">
    <property type="term" value="C:nucleus"/>
    <property type="evidence" value="ECO:0007669"/>
    <property type="project" value="TreeGrafter"/>
</dbReference>
<dbReference type="GO" id="GO:0040029">
    <property type="term" value="P:epigenetic regulation of gene expression"/>
    <property type="evidence" value="ECO:0007669"/>
    <property type="project" value="UniProtKB-ARBA"/>
</dbReference>
<evidence type="ECO:0000256" key="12">
    <source>
        <dbReference type="PROSITE-ProRule" id="PRU00042"/>
    </source>
</evidence>
<keyword evidence="1" id="KW-0479">Metal-binding</keyword>
<evidence type="ECO:0000256" key="1">
    <source>
        <dbReference type="ARBA" id="ARBA00022723"/>
    </source>
</evidence>
<dbReference type="PROSITE" id="PS00028">
    <property type="entry name" value="ZINC_FINGER_C2H2_1"/>
    <property type="match status" value="3"/>
</dbReference>
<feature type="domain" description="C2H2-type" evidence="14">
    <location>
        <begin position="1311"/>
        <end position="1342"/>
    </location>
</feature>
<evidence type="ECO:0000256" key="9">
    <source>
        <dbReference type="ARBA" id="ARBA00023015"/>
    </source>
</evidence>
<evidence type="ECO:0000259" key="15">
    <source>
        <dbReference type="PROSITE" id="PS51183"/>
    </source>
</evidence>
<evidence type="ECO:0000256" key="7">
    <source>
        <dbReference type="ARBA" id="ARBA00023002"/>
    </source>
</evidence>
<keyword evidence="5" id="KW-0156">Chromatin regulator</keyword>
<dbReference type="SMART" id="SM00355">
    <property type="entry name" value="ZnF_C2H2"/>
    <property type="match status" value="4"/>
</dbReference>